<dbReference type="AlphaFoldDB" id="A0A183DCK1"/>
<evidence type="ECO:0000313" key="3">
    <source>
        <dbReference type="WBParaSite" id="GPUH_0000645101-mRNA-1"/>
    </source>
</evidence>
<proteinExistence type="predicted"/>
<organism evidence="3">
    <name type="scientific">Gongylonema pulchrum</name>
    <dbReference type="NCBI Taxonomy" id="637853"/>
    <lineage>
        <taxon>Eukaryota</taxon>
        <taxon>Metazoa</taxon>
        <taxon>Ecdysozoa</taxon>
        <taxon>Nematoda</taxon>
        <taxon>Chromadorea</taxon>
        <taxon>Rhabditida</taxon>
        <taxon>Spirurina</taxon>
        <taxon>Spiruromorpha</taxon>
        <taxon>Spiruroidea</taxon>
        <taxon>Gongylonematidae</taxon>
        <taxon>Gongylonema</taxon>
    </lineage>
</organism>
<keyword evidence="2" id="KW-1185">Reference proteome</keyword>
<name>A0A183DCK1_9BILA</name>
<gene>
    <name evidence="1" type="ORF">GPUH_LOCUS6442</name>
</gene>
<protein>
    <submittedName>
        <fullName evidence="1 3">Uncharacterized protein</fullName>
    </submittedName>
</protein>
<sequence length="68" mass="7655">MGKRKGKERNARKESCGPAFNGKAPGFFECRGIIMCSASTESCNRAARCWRLLLSALFCRTSALEFFW</sequence>
<dbReference type="Proteomes" id="UP000271098">
    <property type="component" value="Unassembled WGS sequence"/>
</dbReference>
<dbReference type="WBParaSite" id="GPUH_0000645101-mRNA-1">
    <property type="protein sequence ID" value="GPUH_0000645101-mRNA-1"/>
    <property type="gene ID" value="GPUH_0000645101"/>
</dbReference>
<evidence type="ECO:0000313" key="2">
    <source>
        <dbReference type="Proteomes" id="UP000271098"/>
    </source>
</evidence>
<reference evidence="1 2" key="2">
    <citation type="submission" date="2018-11" db="EMBL/GenBank/DDBJ databases">
        <authorList>
            <consortium name="Pathogen Informatics"/>
        </authorList>
    </citation>
    <scope>NUCLEOTIDE SEQUENCE [LARGE SCALE GENOMIC DNA]</scope>
</reference>
<accession>A0A183DCK1</accession>
<dbReference type="EMBL" id="UYRT01015151">
    <property type="protein sequence ID" value="VDK54752.1"/>
    <property type="molecule type" value="Genomic_DNA"/>
</dbReference>
<evidence type="ECO:0000313" key="1">
    <source>
        <dbReference type="EMBL" id="VDK54752.1"/>
    </source>
</evidence>
<reference evidence="3" key="1">
    <citation type="submission" date="2016-06" db="UniProtKB">
        <authorList>
            <consortium name="WormBaseParasite"/>
        </authorList>
    </citation>
    <scope>IDENTIFICATION</scope>
</reference>